<feature type="region of interest" description="Disordered" evidence="1">
    <location>
        <begin position="1"/>
        <end position="26"/>
    </location>
</feature>
<dbReference type="PANTHER" id="PTHR47701:SF2">
    <property type="entry name" value="PROTEIN MODIFIER OF SNC1 11"/>
    <property type="match status" value="1"/>
</dbReference>
<sequence length="359" mass="39305">MGKENAPDERKQESVLQAKQMSNRGKEKVTYAMGNENERIQPLRDKNIGIVIRDERDHIVIHVENGNQNSRGVAGLLKRTNLGKRNCFDCFDIGFRRTSQLNIRVVCAASSAAGSSSSEGNFNPYEVLGVSPVAGFEVVNEAYARKHKDAQERRDEATAAQADDDEEYQVLADGEDGMSSSSEDVESSGARLNKVMLTLALGSFWSVGNKEYVAGYAMVIYEYTRKSISSSTPEKTVVEKVCERRWRGGRRVETARSIGIEGMGNLLVDLAGGGVEKLGLGLFGTISTVQGSNTLKQSEEHKRKARAERFGLAQSVTADEEAKKKARLSRFGAVPAVPKANAQEEDKKKARALSCKLCC</sequence>
<dbReference type="Proteomes" id="UP000823749">
    <property type="component" value="Chromosome 4"/>
</dbReference>
<feature type="region of interest" description="Disordered" evidence="1">
    <location>
        <begin position="147"/>
        <end position="168"/>
    </location>
</feature>
<evidence type="ECO:0000313" key="2">
    <source>
        <dbReference type="EMBL" id="KAG5552702.1"/>
    </source>
</evidence>
<dbReference type="InterPro" id="IPR044209">
    <property type="entry name" value="MOS11"/>
</dbReference>
<evidence type="ECO:0000256" key="1">
    <source>
        <dbReference type="SAM" id="MobiDB-lite"/>
    </source>
</evidence>
<dbReference type="GO" id="GO:0016973">
    <property type="term" value="P:poly(A)+ mRNA export from nucleus"/>
    <property type="evidence" value="ECO:0007669"/>
    <property type="project" value="InterPro"/>
</dbReference>
<reference evidence="2" key="1">
    <citation type="submission" date="2020-08" db="EMBL/GenBank/DDBJ databases">
        <title>Plant Genome Project.</title>
        <authorList>
            <person name="Zhang R.-G."/>
        </authorList>
    </citation>
    <scope>NUCLEOTIDE SEQUENCE</scope>
    <source>
        <strain evidence="2">WSP0</strain>
        <tissue evidence="2">Leaf</tissue>
    </source>
</reference>
<dbReference type="EMBL" id="JACTNZ010000004">
    <property type="protein sequence ID" value="KAG5552702.1"/>
    <property type="molecule type" value="Genomic_DNA"/>
</dbReference>
<proteinExistence type="predicted"/>
<feature type="compositionally biased region" description="Basic and acidic residues" evidence="1">
    <location>
        <begin position="1"/>
        <end position="13"/>
    </location>
</feature>
<dbReference type="AlphaFoldDB" id="A0AAV6KKM7"/>
<dbReference type="PANTHER" id="PTHR47701">
    <property type="entry name" value="PROTEIN MODIFIER OF SNC1 11"/>
    <property type="match status" value="1"/>
</dbReference>
<name>A0AAV6KKM7_9ERIC</name>
<accession>A0AAV6KKM7</accession>
<dbReference type="GO" id="GO:0005634">
    <property type="term" value="C:nucleus"/>
    <property type="evidence" value="ECO:0007669"/>
    <property type="project" value="TreeGrafter"/>
</dbReference>
<feature type="compositionally biased region" description="Polar residues" evidence="1">
    <location>
        <begin position="14"/>
        <end position="23"/>
    </location>
</feature>
<keyword evidence="3" id="KW-1185">Reference proteome</keyword>
<gene>
    <name evidence="2" type="ORF">RHGRI_010710</name>
</gene>
<evidence type="ECO:0000313" key="3">
    <source>
        <dbReference type="Proteomes" id="UP000823749"/>
    </source>
</evidence>
<protein>
    <submittedName>
        <fullName evidence="2">Uncharacterized protein</fullName>
    </submittedName>
</protein>
<comment type="caution">
    <text evidence="2">The sequence shown here is derived from an EMBL/GenBank/DDBJ whole genome shotgun (WGS) entry which is preliminary data.</text>
</comment>
<organism evidence="2 3">
    <name type="scientific">Rhododendron griersonianum</name>
    <dbReference type="NCBI Taxonomy" id="479676"/>
    <lineage>
        <taxon>Eukaryota</taxon>
        <taxon>Viridiplantae</taxon>
        <taxon>Streptophyta</taxon>
        <taxon>Embryophyta</taxon>
        <taxon>Tracheophyta</taxon>
        <taxon>Spermatophyta</taxon>
        <taxon>Magnoliopsida</taxon>
        <taxon>eudicotyledons</taxon>
        <taxon>Gunneridae</taxon>
        <taxon>Pentapetalae</taxon>
        <taxon>asterids</taxon>
        <taxon>Ericales</taxon>
        <taxon>Ericaceae</taxon>
        <taxon>Ericoideae</taxon>
        <taxon>Rhodoreae</taxon>
        <taxon>Rhododendron</taxon>
    </lineage>
</organism>